<evidence type="ECO:0000256" key="2">
    <source>
        <dbReference type="ARBA" id="ARBA00022692"/>
    </source>
</evidence>
<feature type="domain" description="ABC transmembrane type-1" evidence="6">
    <location>
        <begin position="333"/>
        <end position="518"/>
    </location>
</feature>
<dbReference type="PANTHER" id="PTHR43496:SF1">
    <property type="entry name" value="POLYGALACTURONAN_RHAMNOGALACTURONAN TRANSPORT SYSTEM PERMEASE PROTEIN YTEP"/>
    <property type="match status" value="1"/>
</dbReference>
<dbReference type="Proteomes" id="UP001139365">
    <property type="component" value="Unassembled WGS sequence"/>
</dbReference>
<feature type="transmembrane region" description="Helical" evidence="5">
    <location>
        <begin position="132"/>
        <end position="154"/>
    </location>
</feature>
<feature type="transmembrane region" description="Helical" evidence="5">
    <location>
        <begin position="57"/>
        <end position="80"/>
    </location>
</feature>
<dbReference type="GO" id="GO:0005886">
    <property type="term" value="C:plasma membrane"/>
    <property type="evidence" value="ECO:0007669"/>
    <property type="project" value="UniProtKB-SubCell"/>
</dbReference>
<dbReference type="CDD" id="cd06261">
    <property type="entry name" value="TM_PBP2"/>
    <property type="match status" value="2"/>
</dbReference>
<protein>
    <submittedName>
        <fullName evidence="7">ABC transporter permease subunit</fullName>
    </submittedName>
</protein>
<dbReference type="PROSITE" id="PS50928">
    <property type="entry name" value="ABC_TM1"/>
    <property type="match status" value="2"/>
</dbReference>
<accession>A0AAE3FGK1</accession>
<evidence type="ECO:0000256" key="5">
    <source>
        <dbReference type="RuleBase" id="RU363032"/>
    </source>
</evidence>
<comment type="subcellular location">
    <subcellularLocation>
        <location evidence="1 5">Cell membrane</location>
        <topology evidence="1 5">Multi-pass membrane protein</topology>
    </subcellularLocation>
</comment>
<comment type="similarity">
    <text evidence="5">Belongs to the binding-protein-dependent transport system permease family.</text>
</comment>
<feature type="transmembrane region" description="Helical" evidence="5">
    <location>
        <begin position="237"/>
        <end position="260"/>
    </location>
</feature>
<dbReference type="PANTHER" id="PTHR43496">
    <property type="entry name" value="PROTEIN LPLB"/>
    <property type="match status" value="1"/>
</dbReference>
<dbReference type="InterPro" id="IPR035906">
    <property type="entry name" value="MetI-like_sf"/>
</dbReference>
<evidence type="ECO:0000259" key="6">
    <source>
        <dbReference type="PROSITE" id="PS50928"/>
    </source>
</evidence>
<proteinExistence type="inferred from homology"/>
<gene>
    <name evidence="7" type="ORF">MR241_02055</name>
</gene>
<feature type="transmembrane region" description="Helical" evidence="5">
    <location>
        <begin position="502"/>
        <end position="524"/>
    </location>
</feature>
<dbReference type="EMBL" id="JALEMU010000035">
    <property type="protein sequence ID" value="MCI5755060.1"/>
    <property type="molecule type" value="Genomic_DNA"/>
</dbReference>
<organism evidence="7 8">
    <name type="scientific">Candidatus Colimorpha enterica</name>
    <dbReference type="NCBI Taxonomy" id="3083063"/>
    <lineage>
        <taxon>Bacteria</taxon>
        <taxon>Pseudomonadati</taxon>
        <taxon>Bacteroidota</taxon>
        <taxon>Bacteroidia</taxon>
        <taxon>Bacteroidales</taxon>
        <taxon>Candidatus Colimorpha</taxon>
    </lineage>
</organism>
<feature type="transmembrane region" description="Helical" evidence="5">
    <location>
        <begin position="369"/>
        <end position="390"/>
    </location>
</feature>
<keyword evidence="3 5" id="KW-1133">Transmembrane helix</keyword>
<evidence type="ECO:0000256" key="4">
    <source>
        <dbReference type="ARBA" id="ARBA00023136"/>
    </source>
</evidence>
<keyword evidence="2 5" id="KW-0812">Transmembrane</keyword>
<feature type="transmembrane region" description="Helical" evidence="5">
    <location>
        <begin position="92"/>
        <end position="117"/>
    </location>
</feature>
<feature type="transmembrane region" description="Helical" evidence="5">
    <location>
        <begin position="12"/>
        <end position="37"/>
    </location>
</feature>
<feature type="transmembrane region" description="Helical" evidence="5">
    <location>
        <begin position="461"/>
        <end position="482"/>
    </location>
</feature>
<dbReference type="AlphaFoldDB" id="A0AAE3FGK1"/>
<evidence type="ECO:0000256" key="3">
    <source>
        <dbReference type="ARBA" id="ARBA00022989"/>
    </source>
</evidence>
<evidence type="ECO:0000313" key="7">
    <source>
        <dbReference type="EMBL" id="MCI5755060.1"/>
    </source>
</evidence>
<keyword evidence="5" id="KW-0813">Transport</keyword>
<feature type="transmembrane region" description="Helical" evidence="5">
    <location>
        <begin position="332"/>
        <end position="357"/>
    </location>
</feature>
<comment type="caution">
    <text evidence="7">The sequence shown here is derived from an EMBL/GenBank/DDBJ whole genome shotgun (WGS) entry which is preliminary data.</text>
</comment>
<evidence type="ECO:0000256" key="1">
    <source>
        <dbReference type="ARBA" id="ARBA00004651"/>
    </source>
</evidence>
<dbReference type="InterPro" id="IPR000515">
    <property type="entry name" value="MetI-like"/>
</dbReference>
<feature type="transmembrane region" description="Helical" evidence="5">
    <location>
        <begin position="281"/>
        <end position="307"/>
    </location>
</feature>
<feature type="domain" description="ABC transmembrane type-1" evidence="6">
    <location>
        <begin position="57"/>
        <end position="255"/>
    </location>
</feature>
<feature type="transmembrane region" description="Helical" evidence="5">
    <location>
        <begin position="195"/>
        <end position="217"/>
    </location>
</feature>
<name>A0AAE3FGK1_9BACT</name>
<reference evidence="7 8" key="1">
    <citation type="submission" date="2022-03" db="EMBL/GenBank/DDBJ databases">
        <title>Metagenome-assembled genomes from swine fecal metagenomes.</title>
        <authorList>
            <person name="Holman D.B."/>
            <person name="Kommadath A."/>
        </authorList>
    </citation>
    <scope>NUCLEOTIDE SEQUENCE [LARGE SCALE GENOMIC DNA]</scope>
    <source>
        <strain evidence="7">SUG147</strain>
    </source>
</reference>
<dbReference type="GO" id="GO:0055085">
    <property type="term" value="P:transmembrane transport"/>
    <property type="evidence" value="ECO:0007669"/>
    <property type="project" value="InterPro"/>
</dbReference>
<feature type="transmembrane region" description="Helical" evidence="5">
    <location>
        <begin position="396"/>
        <end position="420"/>
    </location>
</feature>
<sequence>MTVNSSLKRNVFGRGTVILLVCFFAVSVICPLAAMLVNLGKTDFPALVSDRGILTAALNSLLVSSAATVISIAVGGAAAWCVTRTGVKLKGLFGVLILLPMLIPSISHGMGLIILFGSNGILTRLFGLSRGIYGFAGIVAGSVMYAFPVAYIMISDILKYEDSSPYEAAEVLGIPKFRRFVSITLPYLKKPMISVIFAVFTMIVTDYGVPLMIGGMYKTLPVLMYEEVIGRQDFVKGSFFGLILLIPAAAAFLIDLFCKNDRKSGNVRHRFEPGRRKGRDIAAFIILAVISVCVVYPIVSFIAITFAERYPSDMGFTLRNIENALRKGAGGYLLNSVLTAFLTAVIGTAVAFICACFTARGKIRGGKFLHLMSVLSLAVPGVVLGLSYVLFFKGSFIYGTYAILVLANTVHFFSSPYLMIYNSIGKLNPNLEAVASSLGIGRFRLIRDVILPQTKATLAEMFSYFFVNSMMTISAVAFLANIKTKPVSLMIPQFEAQMLLEASAFVSLLILSANLLMKGAVLIIKNHGRKRKDA</sequence>
<keyword evidence="4 5" id="KW-0472">Membrane</keyword>
<dbReference type="SUPFAM" id="SSF161098">
    <property type="entry name" value="MetI-like"/>
    <property type="match status" value="2"/>
</dbReference>
<dbReference type="Pfam" id="PF00528">
    <property type="entry name" value="BPD_transp_1"/>
    <property type="match status" value="2"/>
</dbReference>
<evidence type="ECO:0000313" key="8">
    <source>
        <dbReference type="Proteomes" id="UP001139365"/>
    </source>
</evidence>
<dbReference type="Gene3D" id="1.10.3720.10">
    <property type="entry name" value="MetI-like"/>
    <property type="match status" value="2"/>
</dbReference>